<comment type="caution">
    <text evidence="1">The sequence shown here is derived from an EMBL/GenBank/DDBJ whole genome shotgun (WGS) entry which is preliminary data.</text>
</comment>
<evidence type="ECO:0000313" key="2">
    <source>
        <dbReference type="Proteomes" id="UP000276133"/>
    </source>
</evidence>
<proteinExistence type="predicted"/>
<dbReference type="Proteomes" id="UP000276133">
    <property type="component" value="Unassembled WGS sequence"/>
</dbReference>
<organism evidence="1 2">
    <name type="scientific">Brachionus plicatilis</name>
    <name type="common">Marine rotifer</name>
    <name type="synonym">Brachionus muelleri</name>
    <dbReference type="NCBI Taxonomy" id="10195"/>
    <lineage>
        <taxon>Eukaryota</taxon>
        <taxon>Metazoa</taxon>
        <taxon>Spiralia</taxon>
        <taxon>Gnathifera</taxon>
        <taxon>Rotifera</taxon>
        <taxon>Eurotatoria</taxon>
        <taxon>Monogononta</taxon>
        <taxon>Pseudotrocha</taxon>
        <taxon>Ploima</taxon>
        <taxon>Brachionidae</taxon>
        <taxon>Brachionus</taxon>
    </lineage>
</organism>
<accession>A0A3M7SR45</accession>
<sequence>MPKNLGVYIIMRVCISDHRPHFKFGDSCMKMRLIRLDAVLKPNQKSAATVGQKPKILRQCEILYILQYHFYTIRKRS</sequence>
<gene>
    <name evidence="1" type="ORF">BpHYR1_030574</name>
</gene>
<protein>
    <submittedName>
        <fullName evidence="1">Uncharacterized protein</fullName>
    </submittedName>
</protein>
<dbReference type="AlphaFoldDB" id="A0A3M7SR45"/>
<dbReference type="EMBL" id="REGN01000897">
    <property type="protein sequence ID" value="RNA38273.1"/>
    <property type="molecule type" value="Genomic_DNA"/>
</dbReference>
<reference evidence="1 2" key="1">
    <citation type="journal article" date="2018" name="Sci. Rep.">
        <title>Genomic signatures of local adaptation to the degree of environmental predictability in rotifers.</title>
        <authorList>
            <person name="Franch-Gras L."/>
            <person name="Hahn C."/>
            <person name="Garcia-Roger E.M."/>
            <person name="Carmona M.J."/>
            <person name="Serra M."/>
            <person name="Gomez A."/>
        </authorList>
    </citation>
    <scope>NUCLEOTIDE SEQUENCE [LARGE SCALE GENOMIC DNA]</scope>
    <source>
        <strain evidence="1">HYR1</strain>
    </source>
</reference>
<evidence type="ECO:0000313" key="1">
    <source>
        <dbReference type="EMBL" id="RNA38273.1"/>
    </source>
</evidence>
<keyword evidence="2" id="KW-1185">Reference proteome</keyword>
<name>A0A3M7SR45_BRAPC</name>